<dbReference type="eggNOG" id="ENOG502QV7S">
    <property type="taxonomic scope" value="Eukaryota"/>
</dbReference>
<dbReference type="PANTHER" id="PTHR46508:SF3">
    <property type="entry name" value="ACYL-COA N-ACYLTRANSFERASE WITH RING_FYVE_PHD-TYPE ZINC FINGER PROTEIN"/>
    <property type="match status" value="1"/>
</dbReference>
<dbReference type="InterPro" id="IPR011011">
    <property type="entry name" value="Znf_FYVE_PHD"/>
</dbReference>
<dbReference type="SMART" id="SM00249">
    <property type="entry name" value="PHD"/>
    <property type="match status" value="1"/>
</dbReference>
<name>D7MBA1_ARALL</name>
<dbReference type="InterPro" id="IPR013083">
    <property type="entry name" value="Znf_RING/FYVE/PHD"/>
</dbReference>
<evidence type="ECO:0000313" key="9">
    <source>
        <dbReference type="Proteomes" id="UP000008694"/>
    </source>
</evidence>
<dbReference type="InterPro" id="IPR001965">
    <property type="entry name" value="Znf_PHD"/>
</dbReference>
<evidence type="ECO:0000256" key="6">
    <source>
        <dbReference type="SAM" id="MobiDB-lite"/>
    </source>
</evidence>
<dbReference type="Proteomes" id="UP000008694">
    <property type="component" value="Unassembled WGS sequence"/>
</dbReference>
<dbReference type="AlphaFoldDB" id="D7MBA1"/>
<feature type="region of interest" description="Disordered" evidence="6">
    <location>
        <begin position="460"/>
        <end position="526"/>
    </location>
</feature>
<feature type="region of interest" description="Disordered" evidence="6">
    <location>
        <begin position="954"/>
        <end position="1008"/>
    </location>
</feature>
<organism evidence="9">
    <name type="scientific">Arabidopsis lyrata subsp. lyrata</name>
    <name type="common">Lyre-leaved rock-cress</name>
    <dbReference type="NCBI Taxonomy" id="81972"/>
    <lineage>
        <taxon>Eukaryota</taxon>
        <taxon>Viridiplantae</taxon>
        <taxon>Streptophyta</taxon>
        <taxon>Embryophyta</taxon>
        <taxon>Tracheophyta</taxon>
        <taxon>Spermatophyta</taxon>
        <taxon>Magnoliopsida</taxon>
        <taxon>eudicotyledons</taxon>
        <taxon>Gunneridae</taxon>
        <taxon>Pentapetalae</taxon>
        <taxon>rosids</taxon>
        <taxon>malvids</taxon>
        <taxon>Brassicales</taxon>
        <taxon>Brassicaceae</taxon>
        <taxon>Camelineae</taxon>
        <taxon>Arabidopsis</taxon>
    </lineage>
</organism>
<feature type="compositionally biased region" description="Basic and acidic residues" evidence="6">
    <location>
        <begin position="326"/>
        <end position="341"/>
    </location>
</feature>
<proteinExistence type="predicted"/>
<dbReference type="Gene3D" id="3.30.40.10">
    <property type="entry name" value="Zinc/RING finger domain, C3HC4 (zinc finger)"/>
    <property type="match status" value="1"/>
</dbReference>
<keyword evidence="3" id="KW-0863">Zinc-finger</keyword>
<evidence type="ECO:0000256" key="1">
    <source>
        <dbReference type="ARBA" id="ARBA00004123"/>
    </source>
</evidence>
<feature type="domain" description="Zinc finger PHD-type" evidence="7">
    <location>
        <begin position="640"/>
        <end position="688"/>
    </location>
</feature>
<evidence type="ECO:0000259" key="7">
    <source>
        <dbReference type="SMART" id="SM00249"/>
    </source>
</evidence>
<accession>D7MBA1</accession>
<evidence type="ECO:0000256" key="2">
    <source>
        <dbReference type="ARBA" id="ARBA00022723"/>
    </source>
</evidence>
<evidence type="ECO:0000313" key="8">
    <source>
        <dbReference type="EMBL" id="EFH44500.1"/>
    </source>
</evidence>
<feature type="region of interest" description="Disordered" evidence="6">
    <location>
        <begin position="300"/>
        <end position="341"/>
    </location>
</feature>
<sequence>MDRGGRRSGESPGVLIKKRSSSGCLIVKKNDGVGRICSFSENRPNWESNKRSRMILSDSESSDKFAIPQNMRHYLNVEESRFVGKSREWKESKRHRLDDDDDDDDDDDEESEDELLAMRMRRSFDGSGVDIGKKAYLGSAQFGNGREYGTGSSRKDLDVEKRRKPYLDGSGNIGFGNQGYRNMCKRRYKHDMNFDEPIRVQGKNGVLKVMVNKQNKIGGSLQNAKAEQSQYGSKIQETGKIRVAIQSPTTLKTEKLPKLLPPARIQSNGLKMPMSLTMKSKGQDQDSEDSDSSGRLQKRIIQPHKPSHISSTGGENTLPEVSMPSKIRDGKIRRGSGTEKQRLRERIREMLLEAGWTIDYRPRKNRDYLDAVYISPRGTAYWSIIKAYEALLKQLNSGEKAKPCEDSSTFTLISDEILSQLTRKTKRKIEKDMKSEEQSASDSVGKATFARNFLAIKNEVGNDDSRDSSRGTTSKSASPLHHQTEKSTGSSSHHVDGGKSSKHVRSTLSVRRPVRGDNSEGDGFVPSSEKQTILAWLIDSGTLKLSEKVMYMNQRRTHAMLEGWITRDGIHCGCCSKILSVSKFEIHAGSKLRQPFQNIFLNTGVSLFQCQIDAWDKQKGAGNIGFCSVDVIADDPNDDACGICGDGGDLVCCDGCPSTFHQRCLDIRGHLMPDWIFLRFNYRCFLLVIGIAPIVHANSVGQLLKMLLRPRMQIPAKCVRKNLSEGVKKYVGVKHELEAGFSWSLVHRECADSDLFLGEHPHIVENNSKLALALTVMDECFLPIVDRRSGVNIVRNVLYNCGSNFNRLNFGGFYTALLERGDEVVASASIRFHGNHLAEMPFIGTRHVYRHQGMCRRLFSVIESVKCDPCNEGTNSAIKTNEVSVLEIASPSGDKPIPDYVVEHQLFTDENSASRDSPVHNGYPKMQETECKISNMARSSDMEKHMDCKTSFSPFVGEDEEDSLIESPPQRNSDMAFLDHIIRSPVDTGEMANGDVYGSGDDDSPETQ</sequence>
<dbReference type="Pfam" id="PF00628">
    <property type="entry name" value="PHD"/>
    <property type="match status" value="1"/>
</dbReference>
<dbReference type="SUPFAM" id="SSF57903">
    <property type="entry name" value="FYVE/PHD zinc finger"/>
    <property type="match status" value="1"/>
</dbReference>
<dbReference type="Pfam" id="PF16135">
    <property type="entry name" value="TDBD"/>
    <property type="match status" value="1"/>
</dbReference>
<keyword evidence="9" id="KW-1185">Reference proteome</keyword>
<dbReference type="InterPro" id="IPR056511">
    <property type="entry name" value="IDM1_C"/>
</dbReference>
<gene>
    <name evidence="8" type="ORF">ARALYDRAFT_330015</name>
</gene>
<feature type="compositionally biased region" description="Acidic residues" evidence="6">
    <location>
        <begin position="99"/>
        <end position="112"/>
    </location>
</feature>
<evidence type="ECO:0000256" key="5">
    <source>
        <dbReference type="ARBA" id="ARBA00023242"/>
    </source>
</evidence>
<dbReference type="HOGENOM" id="CLU_005142_0_0_1"/>
<dbReference type="PANTHER" id="PTHR46508">
    <property type="entry name" value="PHD FINGER FAMILY PROTEIN"/>
    <property type="match status" value="1"/>
</dbReference>
<dbReference type="Pfam" id="PF22970">
    <property type="entry name" value="DUF7028"/>
    <property type="match status" value="1"/>
</dbReference>
<comment type="subcellular location">
    <subcellularLocation>
        <location evidence="1">Nucleus</location>
    </subcellularLocation>
</comment>
<keyword evidence="4" id="KW-0862">Zinc</keyword>
<dbReference type="GO" id="GO:0005634">
    <property type="term" value="C:nucleus"/>
    <property type="evidence" value="ECO:0007669"/>
    <property type="project" value="UniProtKB-SubCell"/>
</dbReference>
<reference evidence="9" key="1">
    <citation type="journal article" date="2011" name="Nat. Genet.">
        <title>The Arabidopsis lyrata genome sequence and the basis of rapid genome size change.</title>
        <authorList>
            <person name="Hu T.T."/>
            <person name="Pattyn P."/>
            <person name="Bakker E.G."/>
            <person name="Cao J."/>
            <person name="Cheng J.-F."/>
            <person name="Clark R.M."/>
            <person name="Fahlgren N."/>
            <person name="Fawcett J.A."/>
            <person name="Grimwood J."/>
            <person name="Gundlach H."/>
            <person name="Haberer G."/>
            <person name="Hollister J.D."/>
            <person name="Ossowski S."/>
            <person name="Ottilar R.P."/>
            <person name="Salamov A.A."/>
            <person name="Schneeberger K."/>
            <person name="Spannagl M."/>
            <person name="Wang X."/>
            <person name="Yang L."/>
            <person name="Nasrallah M.E."/>
            <person name="Bergelson J."/>
            <person name="Carrington J.C."/>
            <person name="Gaut B.S."/>
            <person name="Schmutz J."/>
            <person name="Mayer K.F.X."/>
            <person name="Van de Peer Y."/>
            <person name="Grigoriev I.V."/>
            <person name="Nordborg M."/>
            <person name="Weigel D."/>
            <person name="Guo Y.-L."/>
        </authorList>
    </citation>
    <scope>NUCLEOTIDE SEQUENCE [LARGE SCALE GENOMIC DNA]</scope>
    <source>
        <strain evidence="9">cv. MN47</strain>
    </source>
</reference>
<evidence type="ECO:0000256" key="3">
    <source>
        <dbReference type="ARBA" id="ARBA00022771"/>
    </source>
</evidence>
<dbReference type="InterPro" id="IPR032308">
    <property type="entry name" value="TDBD"/>
</dbReference>
<feature type="region of interest" description="Disordered" evidence="6">
    <location>
        <begin position="84"/>
        <end position="112"/>
    </location>
</feature>
<dbReference type="GO" id="GO:0008270">
    <property type="term" value="F:zinc ion binding"/>
    <property type="evidence" value="ECO:0007669"/>
    <property type="project" value="UniProtKB-KW"/>
</dbReference>
<feature type="region of interest" description="Disordered" evidence="6">
    <location>
        <begin position="40"/>
        <end position="63"/>
    </location>
</feature>
<evidence type="ECO:0000256" key="4">
    <source>
        <dbReference type="ARBA" id="ARBA00022833"/>
    </source>
</evidence>
<dbReference type="InterPro" id="IPR019787">
    <property type="entry name" value="Znf_PHD-finger"/>
</dbReference>
<dbReference type="EMBL" id="GL348719">
    <property type="protein sequence ID" value="EFH44500.1"/>
    <property type="molecule type" value="Genomic_DNA"/>
</dbReference>
<dbReference type="STRING" id="81972.D7MBA1"/>
<dbReference type="Gramene" id="fgenesh1_pm.C_scaffold_7002242">
    <property type="protein sequence ID" value="fgenesh1_pm.C_scaffold_7002242"/>
    <property type="gene ID" value="fgenesh1_pm.C_scaffold_7002242"/>
</dbReference>
<keyword evidence="2" id="KW-0479">Metal-binding</keyword>
<protein>
    <recommendedName>
        <fullName evidence="7">Zinc finger PHD-type domain-containing protein</fullName>
    </recommendedName>
</protein>
<dbReference type="Pfam" id="PF23209">
    <property type="entry name" value="IDM1_C"/>
    <property type="match status" value="1"/>
</dbReference>
<keyword evidence="5" id="KW-0539">Nucleus</keyword>
<dbReference type="InterPro" id="IPR054292">
    <property type="entry name" value="DUF7028"/>
</dbReference>